<organism evidence="1 2">
    <name type="scientific">Marasmiellus scandens</name>
    <dbReference type="NCBI Taxonomy" id="2682957"/>
    <lineage>
        <taxon>Eukaryota</taxon>
        <taxon>Fungi</taxon>
        <taxon>Dikarya</taxon>
        <taxon>Basidiomycota</taxon>
        <taxon>Agaricomycotina</taxon>
        <taxon>Agaricomycetes</taxon>
        <taxon>Agaricomycetidae</taxon>
        <taxon>Agaricales</taxon>
        <taxon>Marasmiineae</taxon>
        <taxon>Omphalotaceae</taxon>
        <taxon>Marasmiellus</taxon>
    </lineage>
</organism>
<accession>A0ABR1IQ55</accession>
<reference evidence="1 2" key="1">
    <citation type="submission" date="2024-01" db="EMBL/GenBank/DDBJ databases">
        <title>A draft genome for the cacao thread blight pathogen Marasmiellus scandens.</title>
        <authorList>
            <person name="Baruah I.K."/>
            <person name="Leung J."/>
            <person name="Bukari Y."/>
            <person name="Amoako-Attah I."/>
            <person name="Meinhardt L.W."/>
            <person name="Bailey B.A."/>
            <person name="Cohen S.P."/>
        </authorList>
    </citation>
    <scope>NUCLEOTIDE SEQUENCE [LARGE SCALE GENOMIC DNA]</scope>
    <source>
        <strain evidence="1 2">GH-19</strain>
    </source>
</reference>
<protein>
    <submittedName>
        <fullName evidence="1">Uncharacterized protein</fullName>
    </submittedName>
</protein>
<comment type="caution">
    <text evidence="1">The sequence shown here is derived from an EMBL/GenBank/DDBJ whole genome shotgun (WGS) entry which is preliminary data.</text>
</comment>
<proteinExistence type="predicted"/>
<dbReference type="EMBL" id="JBANRG010000080">
    <property type="protein sequence ID" value="KAK7438240.1"/>
    <property type="molecule type" value="Genomic_DNA"/>
</dbReference>
<keyword evidence="2" id="KW-1185">Reference proteome</keyword>
<evidence type="ECO:0000313" key="1">
    <source>
        <dbReference type="EMBL" id="KAK7438240.1"/>
    </source>
</evidence>
<dbReference type="Proteomes" id="UP001498398">
    <property type="component" value="Unassembled WGS sequence"/>
</dbReference>
<evidence type="ECO:0000313" key="2">
    <source>
        <dbReference type="Proteomes" id="UP001498398"/>
    </source>
</evidence>
<gene>
    <name evidence="1" type="ORF">VKT23_018171</name>
</gene>
<name>A0ABR1IQ55_9AGAR</name>
<sequence length="206" mass="22602">MSILSLSPEVVSLICSHVDDAVDTFNLLAVTGNHNITVDTFLANAREVVGFFLEDKDGFLDLLDATNSVVTGSSAVWVGLLGMKVKVRGSRAGSHWRPRTLDVLTPTCSFYAVIDYLVASGLTIHNKYKPDWTWMATSLQPIVVLRTHNPLSDVTQHANVLRHRLDNAPPALVPAQTRGKTLVFARFQQTVTMMSLVFRVRVVGGS</sequence>